<dbReference type="Proteomes" id="UP000298493">
    <property type="component" value="Unassembled WGS sequence"/>
</dbReference>
<accession>A0A4Z1PQC3</accession>
<name>A0A4Z1PQC3_9PEZI</name>
<organism evidence="2 3">
    <name type="scientific">Venturia nashicola</name>
    <dbReference type="NCBI Taxonomy" id="86259"/>
    <lineage>
        <taxon>Eukaryota</taxon>
        <taxon>Fungi</taxon>
        <taxon>Dikarya</taxon>
        <taxon>Ascomycota</taxon>
        <taxon>Pezizomycotina</taxon>
        <taxon>Dothideomycetes</taxon>
        <taxon>Pleosporomycetidae</taxon>
        <taxon>Venturiales</taxon>
        <taxon>Venturiaceae</taxon>
        <taxon>Venturia</taxon>
    </lineage>
</organism>
<reference evidence="2 3" key="1">
    <citation type="submission" date="2019-04" db="EMBL/GenBank/DDBJ databases">
        <title>High contiguity whole genome sequence and gene annotation resource for two Venturia nashicola isolates.</title>
        <authorList>
            <person name="Prokchorchik M."/>
            <person name="Won K."/>
            <person name="Lee Y."/>
            <person name="Choi E.D."/>
            <person name="Segonzac C."/>
            <person name="Sohn K.H."/>
        </authorList>
    </citation>
    <scope>NUCLEOTIDE SEQUENCE [LARGE SCALE GENOMIC DNA]</scope>
    <source>
        <strain evidence="2 3">PRI2</strain>
    </source>
</reference>
<keyword evidence="3" id="KW-1185">Reference proteome</keyword>
<evidence type="ECO:0000256" key="1">
    <source>
        <dbReference type="SAM" id="MobiDB-lite"/>
    </source>
</evidence>
<feature type="compositionally biased region" description="Polar residues" evidence="1">
    <location>
        <begin position="108"/>
        <end position="123"/>
    </location>
</feature>
<evidence type="ECO:0000313" key="3">
    <source>
        <dbReference type="Proteomes" id="UP000298493"/>
    </source>
</evidence>
<proteinExistence type="predicted"/>
<dbReference type="AlphaFoldDB" id="A0A4Z1PQC3"/>
<comment type="caution">
    <text evidence="2">The sequence shown here is derived from an EMBL/GenBank/DDBJ whole genome shotgun (WGS) entry which is preliminary data.</text>
</comment>
<protein>
    <submittedName>
        <fullName evidence="2">Uncharacterized protein</fullName>
    </submittedName>
</protein>
<gene>
    <name evidence="2" type="ORF">E6O75_ATG04317</name>
</gene>
<dbReference type="EMBL" id="SNSC02000004">
    <property type="protein sequence ID" value="TID25112.1"/>
    <property type="molecule type" value="Genomic_DNA"/>
</dbReference>
<feature type="region of interest" description="Disordered" evidence="1">
    <location>
        <begin position="105"/>
        <end position="172"/>
    </location>
</feature>
<sequence>MFTPAYLQRIISTSKNELEIMAPRHRIRERVPAVKAMARLALAGSWPKPKRVHSDMAPINVPAFGPSQTLEKKVKDQCKFCSPRNRIMDTFSRFAHMTLQRRVGENNAVKNTSQSGSGASSPAMSLHRRDTESTAATGQEQDSAGTRISTPSTTRVPSSESDHEVIPTCLTPKGRHAKSYGIKVPANSLSSDISGRTDETPHCPRKWPYSRCQSIISKRTGLKKPNTALENLTRLEREIKAYHKSLGRGNQDSAQTLLNKYGINISLFSLQPTERVHLVSCIYRRAYDCEVSLLPLDSKSKYPPFFPLWKIIDDFDWKYYDHDGNIRPEAYVAMAEQTGEEGLFTRKELEKVRMEGFRDARFEMGEGWWGEVEGWVQRVVVSVEMGKELGTGRANWILF</sequence>
<evidence type="ECO:0000313" key="2">
    <source>
        <dbReference type="EMBL" id="TID25112.1"/>
    </source>
</evidence>
<feature type="compositionally biased region" description="Polar residues" evidence="1">
    <location>
        <begin position="133"/>
        <end position="159"/>
    </location>
</feature>